<accession>A0A1G7V7K6</accession>
<evidence type="ECO:0000313" key="2">
    <source>
        <dbReference type="Proteomes" id="UP000243378"/>
    </source>
</evidence>
<evidence type="ECO:0000313" key="1">
    <source>
        <dbReference type="EMBL" id="SDG54940.1"/>
    </source>
</evidence>
<name>A0A1G7V7K6_9GAMM</name>
<sequence length="62" mass="6709">MQQFSTVLAGTQQTALQAVRALAHPYNEEWSLLSPTTLSLLMPATQGPSTAELQPYHANIPS</sequence>
<protein>
    <submittedName>
        <fullName evidence="1">Uncharacterized protein</fullName>
    </submittedName>
</protein>
<gene>
    <name evidence="1" type="ORF">SAMN05216381_4275</name>
</gene>
<dbReference type="EMBL" id="FNBM01000014">
    <property type="protein sequence ID" value="SDG54940.1"/>
    <property type="molecule type" value="Genomic_DNA"/>
</dbReference>
<organism evidence="1 2">
    <name type="scientific">Phytopseudomonas seleniipraecipitans</name>
    <dbReference type="NCBI Taxonomy" id="640205"/>
    <lineage>
        <taxon>Bacteria</taxon>
        <taxon>Pseudomonadati</taxon>
        <taxon>Pseudomonadota</taxon>
        <taxon>Gammaproteobacteria</taxon>
        <taxon>Pseudomonadales</taxon>
        <taxon>Pseudomonadaceae</taxon>
        <taxon>Phytopseudomonas</taxon>
    </lineage>
</organism>
<dbReference type="STRING" id="640205.SAMN05216381_4275"/>
<reference evidence="1 2" key="1">
    <citation type="submission" date="2016-10" db="EMBL/GenBank/DDBJ databases">
        <authorList>
            <person name="de Groot N.N."/>
        </authorList>
    </citation>
    <scope>NUCLEOTIDE SEQUENCE [LARGE SCALE GENOMIC DNA]</scope>
    <source>
        <strain evidence="1 2">LMG 25475</strain>
    </source>
</reference>
<dbReference type="AlphaFoldDB" id="A0A1G7V7K6"/>
<proteinExistence type="predicted"/>
<dbReference type="Proteomes" id="UP000243378">
    <property type="component" value="Unassembled WGS sequence"/>
</dbReference>